<organism evidence="4 5">
    <name type="scientific">Candidatus Wallbacteria bacterium HGW-Wallbacteria-1</name>
    <dbReference type="NCBI Taxonomy" id="2013854"/>
    <lineage>
        <taxon>Bacteria</taxon>
        <taxon>Candidatus Walliibacteriota</taxon>
    </lineage>
</organism>
<dbReference type="Gene3D" id="3.60.15.10">
    <property type="entry name" value="Ribonuclease Z/Hydroxyacylglutathione hydrolase-like"/>
    <property type="match status" value="1"/>
</dbReference>
<reference evidence="4 5" key="1">
    <citation type="journal article" date="2017" name="ISME J.">
        <title>Potential for microbial H2 and metal transformations associated with novel bacteria and archaea in deep terrestrial subsurface sediments.</title>
        <authorList>
            <person name="Hernsdorf A.W."/>
            <person name="Amano Y."/>
            <person name="Miyakawa K."/>
            <person name="Ise K."/>
            <person name="Suzuki Y."/>
            <person name="Anantharaman K."/>
            <person name="Probst A."/>
            <person name="Burstein D."/>
            <person name="Thomas B.C."/>
            <person name="Banfield J.F."/>
        </authorList>
    </citation>
    <scope>NUCLEOTIDE SEQUENCE [LARGE SCALE GENOMIC DNA]</scope>
    <source>
        <strain evidence="4">HGW-Wallbacteria-1</strain>
    </source>
</reference>
<dbReference type="GO" id="GO:0004521">
    <property type="term" value="F:RNA endonuclease activity"/>
    <property type="evidence" value="ECO:0007669"/>
    <property type="project" value="TreeGrafter"/>
</dbReference>
<dbReference type="EMBL" id="PGXC01000013">
    <property type="protein sequence ID" value="PKK89749.1"/>
    <property type="molecule type" value="Genomic_DNA"/>
</dbReference>
<dbReference type="CDD" id="cd16295">
    <property type="entry name" value="TTHA0252-CPSF-like_MBL-fold"/>
    <property type="match status" value="1"/>
</dbReference>
<dbReference type="InterPro" id="IPR050698">
    <property type="entry name" value="MBL"/>
</dbReference>
<accession>A0A2N1PN39</accession>
<dbReference type="Proteomes" id="UP000233256">
    <property type="component" value="Unassembled WGS sequence"/>
</dbReference>
<keyword evidence="1 4" id="KW-0378">Hydrolase</keyword>
<dbReference type="Gene3D" id="3.40.50.10890">
    <property type="match status" value="1"/>
</dbReference>
<dbReference type="InterPro" id="IPR036866">
    <property type="entry name" value="RibonucZ/Hydroxyglut_hydro"/>
</dbReference>
<evidence type="ECO:0000259" key="2">
    <source>
        <dbReference type="SMART" id="SM00849"/>
    </source>
</evidence>
<feature type="domain" description="Metallo-beta-lactamase" evidence="2">
    <location>
        <begin position="8"/>
        <end position="244"/>
    </location>
</feature>
<evidence type="ECO:0000256" key="1">
    <source>
        <dbReference type="ARBA" id="ARBA00022801"/>
    </source>
</evidence>
<feature type="domain" description="Beta-Casp" evidence="3">
    <location>
        <begin position="249"/>
        <end position="375"/>
    </location>
</feature>
<gene>
    <name evidence="4" type="ORF">CVV64_12865</name>
</gene>
<dbReference type="SMART" id="SM00849">
    <property type="entry name" value="Lactamase_B"/>
    <property type="match status" value="1"/>
</dbReference>
<dbReference type="InterPro" id="IPR001279">
    <property type="entry name" value="Metallo-B-lactamas"/>
</dbReference>
<dbReference type="Pfam" id="PF07521">
    <property type="entry name" value="RMMBL"/>
    <property type="match status" value="1"/>
</dbReference>
<proteinExistence type="predicted"/>
<evidence type="ECO:0000313" key="4">
    <source>
        <dbReference type="EMBL" id="PKK89749.1"/>
    </source>
</evidence>
<dbReference type="InterPro" id="IPR011108">
    <property type="entry name" value="RMMBL"/>
</dbReference>
<evidence type="ECO:0000313" key="5">
    <source>
        <dbReference type="Proteomes" id="UP000233256"/>
    </source>
</evidence>
<dbReference type="PANTHER" id="PTHR11203:SF37">
    <property type="entry name" value="INTEGRATOR COMPLEX SUBUNIT 11"/>
    <property type="match status" value="1"/>
</dbReference>
<dbReference type="PANTHER" id="PTHR11203">
    <property type="entry name" value="CLEAVAGE AND POLYADENYLATION SPECIFICITY FACTOR FAMILY MEMBER"/>
    <property type="match status" value="1"/>
</dbReference>
<dbReference type="Pfam" id="PF00753">
    <property type="entry name" value="Lactamase_B"/>
    <property type="match status" value="1"/>
</dbReference>
<dbReference type="SMART" id="SM01027">
    <property type="entry name" value="Beta-Casp"/>
    <property type="match status" value="1"/>
</dbReference>
<name>A0A2N1PN39_9BACT</name>
<sequence>MGAAEEVTGSKHFIDTGNSLVMLDCGAFQGKRAEADKKNRDFPVDPGLIECVVLTHGHFDHSGLIPLLVRNGYRGNIFATPATRDIANIIMMDSARIQARDMEFLAKEADKRGEDFKWEPLYDERDAIKAASQFVTISYGRPIRITKDLELTFYDAGHILGSSIAVFRNDTRDGPITLAYSGDLGRKGKPIIKDPERIPDPDYLILESTYGDRLHESSGDVMGLLADVVCRTAERGGKLIIPAFAIERTQELVFYLHLLNDRKMIPKIPIFVDSPMATNATTLFTLHPECYDEETNRAFIDHHRNPFGFNDLRYVQSVAESKQLNELKGPAVIISASGMCESGRIQHHLLHNLSDEKNTILSVGYMAEHTLGRKIMNGAPEVSILGRWVKVKAEVAEIKALSAHADYRELGDYVKFMDLDRLKGVFLVHGEKEAQDHLREHLLDLGVKNVSIMAKGQKFDLKP</sequence>
<comment type="caution">
    <text evidence="4">The sequence shown here is derived from an EMBL/GenBank/DDBJ whole genome shotgun (WGS) entry which is preliminary data.</text>
</comment>
<dbReference type="InterPro" id="IPR022712">
    <property type="entry name" value="Beta_Casp"/>
</dbReference>
<dbReference type="SUPFAM" id="SSF56281">
    <property type="entry name" value="Metallo-hydrolase/oxidoreductase"/>
    <property type="match status" value="1"/>
</dbReference>
<dbReference type="GO" id="GO:0016787">
    <property type="term" value="F:hydrolase activity"/>
    <property type="evidence" value="ECO:0007669"/>
    <property type="project" value="UniProtKB-KW"/>
</dbReference>
<dbReference type="Pfam" id="PF10996">
    <property type="entry name" value="Beta-Casp"/>
    <property type="match status" value="1"/>
</dbReference>
<evidence type="ECO:0000259" key="3">
    <source>
        <dbReference type="SMART" id="SM01027"/>
    </source>
</evidence>
<protein>
    <submittedName>
        <fullName evidence="4">MBL fold metallo-hydrolase</fullName>
    </submittedName>
</protein>
<dbReference type="AlphaFoldDB" id="A0A2N1PN39"/>